<sequence length="323" mass="35789">MSRTPAPEPNPQTTKNDPATTPSPKKNKAKLGWFILGLMVLALLLAVAVGLFLKDLGDEYVEGMEKSNKSLELHKHQRDANYDSRLYSAHFQQMTHHHCPWLGDADNHPQPSTMNSAHAEVSALLEGIRADIAETTGTSLEDVKAYQPKALRCWCMEDLDQDTVTVQESLNARIQDKAHMSRTLEKIVTRLHAAGYIPEDQHPAGDKEYPTGSYILPDTKEKPLDVTPVSPGVNVRGYHRIDATRVKLTTTSDLLHVRIDSACAPGSPELVASGTQAYDDMVRENGADVAALGHDLISVPDPETEFMRCEQGYDPQLYFDLHK</sequence>
<feature type="compositionally biased region" description="Polar residues" evidence="1">
    <location>
        <begin position="11"/>
        <end position="24"/>
    </location>
</feature>
<feature type="compositionally biased region" description="Pro residues" evidence="1">
    <location>
        <begin position="1"/>
        <end position="10"/>
    </location>
</feature>
<keyword evidence="2" id="KW-0472">Membrane</keyword>
<keyword evidence="2" id="KW-1133">Transmembrane helix</keyword>
<proteinExistence type="predicted"/>
<evidence type="ECO:0000313" key="3">
    <source>
        <dbReference type="EMBL" id="APT84394.1"/>
    </source>
</evidence>
<dbReference type="AlphaFoldDB" id="A0A1L7CEZ9"/>
<protein>
    <submittedName>
        <fullName evidence="3">Uncharacterized protein</fullName>
    </submittedName>
</protein>
<evidence type="ECO:0000256" key="2">
    <source>
        <dbReference type="SAM" id="Phobius"/>
    </source>
</evidence>
<name>A0A1L7CEZ9_9CORY</name>
<dbReference type="Proteomes" id="UP000185478">
    <property type="component" value="Chromosome"/>
</dbReference>
<keyword evidence="4" id="KW-1185">Reference proteome</keyword>
<dbReference type="KEGG" id="caqu:CAQU_04145"/>
<organism evidence="3 4">
    <name type="scientific">Corynebacterium aquilae DSM 44791</name>
    <dbReference type="NCBI Taxonomy" id="1431546"/>
    <lineage>
        <taxon>Bacteria</taxon>
        <taxon>Bacillati</taxon>
        <taxon>Actinomycetota</taxon>
        <taxon>Actinomycetes</taxon>
        <taxon>Mycobacteriales</taxon>
        <taxon>Corynebacteriaceae</taxon>
        <taxon>Corynebacterium</taxon>
    </lineage>
</organism>
<gene>
    <name evidence="3" type="ORF">CAQU_04145</name>
</gene>
<feature type="transmembrane region" description="Helical" evidence="2">
    <location>
        <begin position="31"/>
        <end position="53"/>
    </location>
</feature>
<evidence type="ECO:0000313" key="4">
    <source>
        <dbReference type="Proteomes" id="UP000185478"/>
    </source>
</evidence>
<accession>A0A1L7CEZ9</accession>
<reference evidence="3 4" key="1">
    <citation type="submission" date="2014-08" db="EMBL/GenBank/DDBJ databases">
        <title>Complete genome sequence of Corynebacterium aquilae S-613T(T) (=DSM 44791(T)), isolated from the choana of a healthy golden eagle.</title>
        <authorList>
            <person name="Ruckert C."/>
            <person name="Albersmeier A."/>
            <person name="Winkler A."/>
            <person name="Kalinowski J."/>
        </authorList>
    </citation>
    <scope>NUCLEOTIDE SEQUENCE [LARGE SCALE GENOMIC DNA]</scope>
    <source>
        <strain evidence="3 4">S-613</strain>
    </source>
</reference>
<evidence type="ECO:0000256" key="1">
    <source>
        <dbReference type="SAM" id="MobiDB-lite"/>
    </source>
</evidence>
<feature type="region of interest" description="Disordered" evidence="1">
    <location>
        <begin position="1"/>
        <end position="24"/>
    </location>
</feature>
<dbReference type="STRING" id="1431546.CAQU_04145"/>
<keyword evidence="2" id="KW-0812">Transmembrane</keyword>
<dbReference type="EMBL" id="CP009245">
    <property type="protein sequence ID" value="APT84394.1"/>
    <property type="molecule type" value="Genomic_DNA"/>
</dbReference>
<dbReference type="RefSeq" id="WP_075725440.1">
    <property type="nucleotide sequence ID" value="NZ_CP009245.1"/>
</dbReference>